<feature type="compositionally biased region" description="Acidic residues" evidence="7">
    <location>
        <begin position="145"/>
        <end position="164"/>
    </location>
</feature>
<dbReference type="InterPro" id="IPR049278">
    <property type="entry name" value="MS_channel_C"/>
</dbReference>
<dbReference type="InterPro" id="IPR006685">
    <property type="entry name" value="MscS_channel_2nd"/>
</dbReference>
<evidence type="ECO:0000256" key="1">
    <source>
        <dbReference type="ARBA" id="ARBA00004651"/>
    </source>
</evidence>
<dbReference type="SUPFAM" id="SSF82861">
    <property type="entry name" value="Mechanosensitive channel protein MscS (YggB), transmembrane region"/>
    <property type="match status" value="1"/>
</dbReference>
<keyword evidence="14" id="KW-1185">Reference proteome</keyword>
<dbReference type="RefSeq" id="WP_146391845.1">
    <property type="nucleotide sequence ID" value="NZ_SJPK01000006.1"/>
</dbReference>
<keyword evidence="3" id="KW-1003">Cell membrane</keyword>
<dbReference type="PANTHER" id="PTHR30221:SF1">
    <property type="entry name" value="SMALL-CONDUCTANCE MECHANOSENSITIVE CHANNEL"/>
    <property type="match status" value="1"/>
</dbReference>
<evidence type="ECO:0000256" key="6">
    <source>
        <dbReference type="ARBA" id="ARBA00023136"/>
    </source>
</evidence>
<feature type="domain" description="Mechanosensitive ion channel MscS C-terminal" evidence="11">
    <location>
        <begin position="457"/>
        <end position="539"/>
    </location>
</feature>
<evidence type="ECO:0000313" key="14">
    <source>
        <dbReference type="Proteomes" id="UP000318053"/>
    </source>
</evidence>
<gene>
    <name evidence="13" type="primary">mscS_3</name>
    <name evidence="13" type="ORF">CA85_28770</name>
</gene>
<evidence type="ECO:0000256" key="2">
    <source>
        <dbReference type="ARBA" id="ARBA00008017"/>
    </source>
</evidence>
<evidence type="ECO:0000256" key="8">
    <source>
        <dbReference type="SAM" id="Phobius"/>
    </source>
</evidence>
<dbReference type="InterPro" id="IPR010920">
    <property type="entry name" value="LSM_dom_sf"/>
</dbReference>
<keyword evidence="4 8" id="KW-0812">Transmembrane</keyword>
<evidence type="ECO:0000256" key="3">
    <source>
        <dbReference type="ARBA" id="ARBA00022475"/>
    </source>
</evidence>
<proteinExistence type="inferred from homology"/>
<dbReference type="Gene3D" id="1.10.287.1260">
    <property type="match status" value="1"/>
</dbReference>
<dbReference type="Proteomes" id="UP000318053">
    <property type="component" value="Unassembled WGS sequence"/>
</dbReference>
<dbReference type="InterPro" id="IPR011014">
    <property type="entry name" value="MscS_channel_TM-2"/>
</dbReference>
<dbReference type="InterPro" id="IPR011066">
    <property type="entry name" value="MscS_channel_C_sf"/>
</dbReference>
<dbReference type="Pfam" id="PF21088">
    <property type="entry name" value="MS_channel_1st"/>
    <property type="match status" value="1"/>
</dbReference>
<name>A0A5C5XTK5_9BACT</name>
<comment type="similarity">
    <text evidence="2">Belongs to the MscS (TC 1.A.23) family.</text>
</comment>
<evidence type="ECO:0000256" key="5">
    <source>
        <dbReference type="ARBA" id="ARBA00022989"/>
    </source>
</evidence>
<keyword evidence="6 8" id="KW-0472">Membrane</keyword>
<accession>A0A5C5XTK5</accession>
<feature type="transmembrane region" description="Helical" evidence="8">
    <location>
        <begin position="338"/>
        <end position="360"/>
    </location>
</feature>
<feature type="transmembrane region" description="Helical" evidence="8">
    <location>
        <begin position="366"/>
        <end position="389"/>
    </location>
</feature>
<feature type="signal peptide" evidence="9">
    <location>
        <begin position="1"/>
        <end position="29"/>
    </location>
</feature>
<evidence type="ECO:0000259" key="12">
    <source>
        <dbReference type="Pfam" id="PF21088"/>
    </source>
</evidence>
<feature type="transmembrane region" description="Helical" evidence="8">
    <location>
        <begin position="304"/>
        <end position="326"/>
    </location>
</feature>
<protein>
    <submittedName>
        <fullName evidence="13">Small-conductance mechanosensitive channel</fullName>
    </submittedName>
</protein>
<feature type="region of interest" description="Disordered" evidence="7">
    <location>
        <begin position="120"/>
        <end position="223"/>
    </location>
</feature>
<keyword evidence="5 8" id="KW-1133">Transmembrane helix</keyword>
<reference evidence="13 14" key="1">
    <citation type="submission" date="2019-02" db="EMBL/GenBank/DDBJ databases">
        <title>Deep-cultivation of Planctomycetes and their phenomic and genomic characterization uncovers novel biology.</title>
        <authorList>
            <person name="Wiegand S."/>
            <person name="Jogler M."/>
            <person name="Boedeker C."/>
            <person name="Pinto D."/>
            <person name="Vollmers J."/>
            <person name="Rivas-Marin E."/>
            <person name="Kohn T."/>
            <person name="Peeters S.H."/>
            <person name="Heuer A."/>
            <person name="Rast P."/>
            <person name="Oberbeckmann S."/>
            <person name="Bunk B."/>
            <person name="Jeske O."/>
            <person name="Meyerdierks A."/>
            <person name="Storesund J.E."/>
            <person name="Kallscheuer N."/>
            <person name="Luecker S."/>
            <person name="Lage O.M."/>
            <person name="Pohl T."/>
            <person name="Merkel B.J."/>
            <person name="Hornburger P."/>
            <person name="Mueller R.-W."/>
            <person name="Bruemmer F."/>
            <person name="Labrenz M."/>
            <person name="Spormann A.M."/>
            <person name="Op Den Camp H."/>
            <person name="Overmann J."/>
            <person name="Amann R."/>
            <person name="Jetten M.S.M."/>
            <person name="Mascher T."/>
            <person name="Medema M.H."/>
            <person name="Devos D.P."/>
            <person name="Kaster A.-K."/>
            <person name="Ovreas L."/>
            <person name="Rohde M."/>
            <person name="Galperin M.Y."/>
            <person name="Jogler C."/>
        </authorList>
    </citation>
    <scope>NUCLEOTIDE SEQUENCE [LARGE SCALE GENOMIC DNA]</scope>
    <source>
        <strain evidence="13 14">CA85</strain>
    </source>
</reference>
<sequence length="556" mass="59593" precursor="true">MKNGSLRTLCLWLVIVWLGSGLSASMTSAADSDAAAEPSYTAHTTINPAIPLDQLKVMVKPLTKSELQVESDAWFKLLRAKAREIAAVRMGVKKANEALDADDDEAAKNSLEVAESITSTVADVSREEEEEVTAAAREKLGVDDVPIENEADSDVDPDDADADADAGGSDAGDSDTGDSDAGTADSAEPAASAEPNLDSIDDQGDQESEVVSQTQGAASELKDEMLSSVTELQDQRTALSDRLDVVLDSLEAKGGDVSEYRTYSAAVSGIDLDTSDAAAAWAGIVGWLTSKEGGQRFAWNLGRFLLILLITYFVAKIIAAIVNWLLERKLTLSQLAERLIASMIKNVVMLVGFAIALTALEVDITPVLAAIGATGLVVGLALQGTLSNFASGLMILINRPFDVGNVVSAGGITGTIAQMNLVSTTFRTFDNQTIHVPNNEIWNNVITNITANPTRRVDLEFGIGYDDDFEQAENLIKEVLEAHALVLSDPEPVVVTHELADSSVNIVCRPWAKTTDWWQVKTEVTREVKRKFDQAGISFPYPQQDVHFYGSAPTSE</sequence>
<dbReference type="SUPFAM" id="SSF50182">
    <property type="entry name" value="Sm-like ribonucleoproteins"/>
    <property type="match status" value="1"/>
</dbReference>
<dbReference type="AlphaFoldDB" id="A0A5C5XTK5"/>
<organism evidence="13 14">
    <name type="scientific">Allorhodopirellula solitaria</name>
    <dbReference type="NCBI Taxonomy" id="2527987"/>
    <lineage>
        <taxon>Bacteria</taxon>
        <taxon>Pseudomonadati</taxon>
        <taxon>Planctomycetota</taxon>
        <taxon>Planctomycetia</taxon>
        <taxon>Pirellulales</taxon>
        <taxon>Pirellulaceae</taxon>
        <taxon>Allorhodopirellula</taxon>
    </lineage>
</organism>
<dbReference type="InterPro" id="IPR049142">
    <property type="entry name" value="MS_channel_1st"/>
</dbReference>
<dbReference type="Gene3D" id="3.30.70.100">
    <property type="match status" value="1"/>
</dbReference>
<dbReference type="GO" id="GO:0008381">
    <property type="term" value="F:mechanosensitive monoatomic ion channel activity"/>
    <property type="evidence" value="ECO:0007669"/>
    <property type="project" value="InterPro"/>
</dbReference>
<feature type="domain" description="Mechanosensitive ion channel MscS" evidence="10">
    <location>
        <begin position="385"/>
        <end position="450"/>
    </location>
</feature>
<dbReference type="OrthoDB" id="9809206at2"/>
<comment type="caution">
    <text evidence="13">The sequence shown here is derived from an EMBL/GenBank/DDBJ whole genome shotgun (WGS) entry which is preliminary data.</text>
</comment>
<comment type="subcellular location">
    <subcellularLocation>
        <location evidence="1">Cell membrane</location>
        <topology evidence="1">Multi-pass membrane protein</topology>
    </subcellularLocation>
</comment>
<evidence type="ECO:0000256" key="7">
    <source>
        <dbReference type="SAM" id="MobiDB-lite"/>
    </source>
</evidence>
<dbReference type="EMBL" id="SJPK01000006">
    <property type="protein sequence ID" value="TWT66018.1"/>
    <property type="molecule type" value="Genomic_DNA"/>
</dbReference>
<keyword evidence="9" id="KW-0732">Signal</keyword>
<feature type="chain" id="PRO_5022917217" evidence="9">
    <location>
        <begin position="30"/>
        <end position="556"/>
    </location>
</feature>
<feature type="compositionally biased region" description="Acidic residues" evidence="7">
    <location>
        <begin position="199"/>
        <end position="208"/>
    </location>
</feature>
<evidence type="ECO:0000313" key="13">
    <source>
        <dbReference type="EMBL" id="TWT66018.1"/>
    </source>
</evidence>
<dbReference type="SUPFAM" id="SSF82689">
    <property type="entry name" value="Mechanosensitive channel protein MscS (YggB), C-terminal domain"/>
    <property type="match status" value="1"/>
</dbReference>
<dbReference type="InterPro" id="IPR023408">
    <property type="entry name" value="MscS_beta-dom_sf"/>
</dbReference>
<dbReference type="Gene3D" id="2.30.30.60">
    <property type="match status" value="1"/>
</dbReference>
<dbReference type="InterPro" id="IPR045275">
    <property type="entry name" value="MscS_archaea/bacteria_type"/>
</dbReference>
<dbReference type="Pfam" id="PF21082">
    <property type="entry name" value="MS_channel_3rd"/>
    <property type="match status" value="1"/>
</dbReference>
<evidence type="ECO:0000259" key="11">
    <source>
        <dbReference type="Pfam" id="PF21082"/>
    </source>
</evidence>
<dbReference type="GO" id="GO:0005886">
    <property type="term" value="C:plasma membrane"/>
    <property type="evidence" value="ECO:0007669"/>
    <property type="project" value="UniProtKB-SubCell"/>
</dbReference>
<evidence type="ECO:0000256" key="9">
    <source>
        <dbReference type="SAM" id="SignalP"/>
    </source>
</evidence>
<feature type="domain" description="Mechanosensitive ion channel transmembrane helices 2/3" evidence="12">
    <location>
        <begin position="343"/>
        <end position="383"/>
    </location>
</feature>
<evidence type="ECO:0000256" key="4">
    <source>
        <dbReference type="ARBA" id="ARBA00022692"/>
    </source>
</evidence>
<dbReference type="Pfam" id="PF00924">
    <property type="entry name" value="MS_channel_2nd"/>
    <property type="match status" value="1"/>
</dbReference>
<feature type="compositionally biased region" description="Low complexity" evidence="7">
    <location>
        <begin position="179"/>
        <end position="195"/>
    </location>
</feature>
<dbReference type="PANTHER" id="PTHR30221">
    <property type="entry name" value="SMALL-CONDUCTANCE MECHANOSENSITIVE CHANNEL"/>
    <property type="match status" value="1"/>
</dbReference>
<evidence type="ECO:0000259" key="10">
    <source>
        <dbReference type="Pfam" id="PF00924"/>
    </source>
</evidence>